<proteinExistence type="predicted"/>
<dbReference type="InterPro" id="IPR025343">
    <property type="entry name" value="DUF4099"/>
</dbReference>
<protein>
    <submittedName>
        <fullName evidence="2">DUF4099 domain-containing protein</fullName>
    </submittedName>
</protein>
<reference evidence="2 3" key="1">
    <citation type="submission" date="2018-08" db="EMBL/GenBank/DDBJ databases">
        <title>A genome reference for cultivated species of the human gut microbiota.</title>
        <authorList>
            <person name="Zou Y."/>
            <person name="Xue W."/>
            <person name="Luo G."/>
        </authorList>
    </citation>
    <scope>NUCLEOTIDE SEQUENCE [LARGE SCALE GENOMIC DNA]</scope>
    <source>
        <strain evidence="2 3">OM08-13BH</strain>
    </source>
</reference>
<evidence type="ECO:0000259" key="1">
    <source>
        <dbReference type="Pfam" id="PF13351"/>
    </source>
</evidence>
<dbReference type="Pfam" id="PF13351">
    <property type="entry name" value="DUF4099"/>
    <property type="match status" value="1"/>
</dbReference>
<dbReference type="Proteomes" id="UP000261003">
    <property type="component" value="Unassembled WGS sequence"/>
</dbReference>
<comment type="caution">
    <text evidence="2">The sequence shown here is derived from an EMBL/GenBank/DDBJ whole genome shotgun (WGS) entry which is preliminary data.</text>
</comment>
<evidence type="ECO:0000313" key="2">
    <source>
        <dbReference type="EMBL" id="RGM46005.1"/>
    </source>
</evidence>
<organism evidence="2 3">
    <name type="scientific">Phocaeicola vulgatus</name>
    <name type="common">Bacteroides vulgatus</name>
    <dbReference type="NCBI Taxonomy" id="821"/>
    <lineage>
        <taxon>Bacteria</taxon>
        <taxon>Pseudomonadati</taxon>
        <taxon>Bacteroidota</taxon>
        <taxon>Bacteroidia</taxon>
        <taxon>Bacteroidales</taxon>
        <taxon>Bacteroidaceae</taxon>
        <taxon>Phocaeicola</taxon>
    </lineage>
</organism>
<dbReference type="EMBL" id="QSTG01000006">
    <property type="protein sequence ID" value="RGM46005.1"/>
    <property type="molecule type" value="Genomic_DNA"/>
</dbReference>
<name>A0A3E4WUS8_PHOVU</name>
<dbReference type="AlphaFoldDB" id="A0A3E4WUS8"/>
<sequence length="250" mass="29135">MIYNFDENEMPYGILERFGLTQEMIEDLPTDILQNILNGRHSPVLPVHIIADNGEEVKARTRFCLVRTPESNVDVLFFPKLDEYDLKVFNEQQKQNLLAGKPIIGHLESNETGHELGTKCFFQLDQDSKQVLSVPTPVIGRNIQYLTDRYHLTSTEMQKLQNGEILSIIEDDDEISIGIDLNSNTGIRLSAGNEQVWRREAKREWDKYNFGIFGCWTMDENGNLDYIHEEDYSEEIWNEQKKQGMRMMQR</sequence>
<gene>
    <name evidence="2" type="ORF">DXC16_05540</name>
</gene>
<feature type="domain" description="DUF4099" evidence="1">
    <location>
        <begin position="5"/>
        <end position="82"/>
    </location>
</feature>
<evidence type="ECO:0000313" key="3">
    <source>
        <dbReference type="Proteomes" id="UP000261003"/>
    </source>
</evidence>
<accession>A0A3E4WUS8</accession>
<dbReference type="RefSeq" id="WP_117720119.1">
    <property type="nucleotide sequence ID" value="NZ_QSTG01000006.1"/>
</dbReference>